<protein>
    <recommendedName>
        <fullName evidence="1">TraC-like domain-containing protein</fullName>
    </recommendedName>
</protein>
<comment type="caution">
    <text evidence="2">The sequence shown here is derived from an EMBL/GenBank/DDBJ whole genome shotgun (WGS) entry which is preliminary data.</text>
</comment>
<gene>
    <name evidence="2" type="ORF">UR88_C0002G0004</name>
</gene>
<dbReference type="Pfam" id="PF26593">
    <property type="entry name" value="TraC-like"/>
    <property type="match status" value="1"/>
</dbReference>
<feature type="domain" description="TraC-like" evidence="1">
    <location>
        <begin position="19"/>
        <end position="196"/>
    </location>
</feature>
<name>A0A0G0DBF5_9BACT</name>
<dbReference type="EMBL" id="LBQW01000002">
    <property type="protein sequence ID" value="KKP85971.1"/>
    <property type="molecule type" value="Genomic_DNA"/>
</dbReference>
<proteinExistence type="predicted"/>
<dbReference type="AlphaFoldDB" id="A0A0G0DBF5"/>
<dbReference type="Proteomes" id="UP000186383">
    <property type="component" value="Unassembled WGS sequence"/>
</dbReference>
<dbReference type="InterPro" id="IPR058596">
    <property type="entry name" value="TraC-like_dom"/>
</dbReference>
<organism evidence="2 3">
    <name type="scientific">Candidatus Nomurabacteria bacterium GW2011_GWA1_35_8</name>
    <dbReference type="NCBI Taxonomy" id="1618727"/>
    <lineage>
        <taxon>Bacteria</taxon>
        <taxon>Candidatus Nomuraibacteriota</taxon>
    </lineage>
</organism>
<sequence>MSINAKATQEFVPIKEVRDGIVVLKDGGLRAIVLANSINLSLKSSDEQQATILQFQNFLNTLDFSVQISIQSRRLDIRPYLLLLENRMKVQNEPLLKLQTKEYIEFIRNFTESVSIMTKNFFVVVPYTHVNIGPKPGMFKNLFSSKNKKEEEVKNQLDFEEKRSQLEQRVSVIQQGLSRCGIKSAQLGTEEVVEVFFKVFNPGELEGKIQLGAEAVTPSANI</sequence>
<reference evidence="2 3" key="1">
    <citation type="journal article" date="2015" name="Nature">
        <title>rRNA introns, odd ribosomes, and small enigmatic genomes across a large radiation of phyla.</title>
        <authorList>
            <person name="Brown C.T."/>
            <person name="Hug L.A."/>
            <person name="Thomas B.C."/>
            <person name="Sharon I."/>
            <person name="Castelle C.J."/>
            <person name="Singh A."/>
            <person name="Wilkins M.J."/>
            <person name="Williams K.H."/>
            <person name="Banfield J.F."/>
        </authorList>
    </citation>
    <scope>NUCLEOTIDE SEQUENCE [LARGE SCALE GENOMIC DNA]</scope>
</reference>
<evidence type="ECO:0000259" key="1">
    <source>
        <dbReference type="Pfam" id="PF26593"/>
    </source>
</evidence>
<accession>A0A0G0DBF5</accession>
<evidence type="ECO:0000313" key="3">
    <source>
        <dbReference type="Proteomes" id="UP000186383"/>
    </source>
</evidence>
<evidence type="ECO:0000313" key="2">
    <source>
        <dbReference type="EMBL" id="KKP85971.1"/>
    </source>
</evidence>